<dbReference type="GO" id="GO:0030313">
    <property type="term" value="C:cell envelope"/>
    <property type="evidence" value="ECO:0007669"/>
    <property type="project" value="UniProtKB-SubCell"/>
</dbReference>
<comment type="similarity">
    <text evidence="2">Belongs to the bacterial solute-binding protein 2 family.</text>
</comment>
<dbReference type="GO" id="GO:0030246">
    <property type="term" value="F:carbohydrate binding"/>
    <property type="evidence" value="ECO:0007669"/>
    <property type="project" value="UniProtKB-ARBA"/>
</dbReference>
<dbReference type="EMBL" id="CP117826">
    <property type="protein sequence ID" value="XCC63142.1"/>
    <property type="molecule type" value="Genomic_DNA"/>
</dbReference>
<dbReference type="InterPro" id="IPR028082">
    <property type="entry name" value="Peripla_BP_I"/>
</dbReference>
<dbReference type="SUPFAM" id="SSF53822">
    <property type="entry name" value="Periplasmic binding protein-like I"/>
    <property type="match status" value="1"/>
</dbReference>
<accession>A0AAU8ABE5</accession>
<feature type="domain" description="Periplasmic binding protein" evidence="5">
    <location>
        <begin position="54"/>
        <end position="312"/>
    </location>
</feature>
<evidence type="ECO:0000256" key="4">
    <source>
        <dbReference type="SAM" id="SignalP"/>
    </source>
</evidence>
<evidence type="ECO:0000259" key="5">
    <source>
        <dbReference type="Pfam" id="PF13407"/>
    </source>
</evidence>
<evidence type="ECO:0000256" key="1">
    <source>
        <dbReference type="ARBA" id="ARBA00004196"/>
    </source>
</evidence>
<organism evidence="6">
    <name type="scientific">Christensenella massiliensis</name>
    <dbReference type="NCBI Taxonomy" id="1805714"/>
    <lineage>
        <taxon>Bacteria</taxon>
        <taxon>Bacillati</taxon>
        <taxon>Bacillota</taxon>
        <taxon>Clostridia</taxon>
        <taxon>Christensenellales</taxon>
        <taxon>Christensenellaceae</taxon>
        <taxon>Christensenella</taxon>
    </lineage>
</organism>
<dbReference type="Pfam" id="PF13407">
    <property type="entry name" value="Peripla_BP_4"/>
    <property type="match status" value="1"/>
</dbReference>
<dbReference type="RefSeq" id="WP_079547007.1">
    <property type="nucleotide sequence ID" value="NZ_CP117826.1"/>
</dbReference>
<reference evidence="6" key="1">
    <citation type="submission" date="2023-02" db="EMBL/GenBank/DDBJ databases">
        <title>Gut commensal Christensenella minuta modulates host metabolism via a new class of secondary bile acids.</title>
        <authorList>
            <person name="Liu C."/>
        </authorList>
    </citation>
    <scope>NUCLEOTIDE SEQUENCE</scope>
    <source>
        <strain evidence="6">CA70</strain>
    </source>
</reference>
<evidence type="ECO:0000256" key="3">
    <source>
        <dbReference type="ARBA" id="ARBA00022729"/>
    </source>
</evidence>
<dbReference type="PANTHER" id="PTHR46847:SF1">
    <property type="entry name" value="D-ALLOSE-BINDING PERIPLASMIC PROTEIN-RELATED"/>
    <property type="match status" value="1"/>
</dbReference>
<sequence length="334" mass="34934">MKKIVALVLGTLLVFSLAACSMSSPAESSGTEPAESQQAAASEDGAAADGEYTVGFCPMDLSNNFWAAIANSFEEAGEEAGIKTIVTDGKSDAATQVTALENFISQGVDVIVVGPVDAESLQGVIGEAKNANIPVITHTTAYDDATCNMNVDEIEMGTAIGQLAGQWMVDTFGEEAGCKYAILTQSQLEQTIGRENGIQAGIEEFVPNAECVTKVDAHTTDLGMTAAENILSAHPDVCAIIGINDSGALGAYETVSARDMGDEFFIGGVDGTDQALELIKGGTIYRGTVYLNPVGTGQQFIDYALALKNGEEIPESYMVPVNAISAENIDEYIQ</sequence>
<dbReference type="PROSITE" id="PS51257">
    <property type="entry name" value="PROKAR_LIPOPROTEIN"/>
    <property type="match status" value="1"/>
</dbReference>
<proteinExistence type="inferred from homology"/>
<name>A0AAU8ABE5_9FIRM</name>
<protein>
    <submittedName>
        <fullName evidence="6">Substrate-binding domain-containing protein</fullName>
    </submittedName>
</protein>
<gene>
    <name evidence="6" type="ORF">PUP29_04300</name>
</gene>
<feature type="chain" id="PRO_5043605327" evidence="4">
    <location>
        <begin position="27"/>
        <end position="334"/>
    </location>
</feature>
<dbReference type="AlphaFoldDB" id="A0AAU8ABE5"/>
<dbReference type="Gene3D" id="3.40.50.2300">
    <property type="match status" value="2"/>
</dbReference>
<feature type="signal peptide" evidence="4">
    <location>
        <begin position="1"/>
        <end position="26"/>
    </location>
</feature>
<dbReference type="InterPro" id="IPR025997">
    <property type="entry name" value="SBP_2_dom"/>
</dbReference>
<comment type="subcellular location">
    <subcellularLocation>
        <location evidence="1">Cell envelope</location>
    </subcellularLocation>
</comment>
<evidence type="ECO:0000313" key="6">
    <source>
        <dbReference type="EMBL" id="XCC63142.1"/>
    </source>
</evidence>
<evidence type="ECO:0000256" key="2">
    <source>
        <dbReference type="ARBA" id="ARBA00007639"/>
    </source>
</evidence>
<dbReference type="CDD" id="cd01536">
    <property type="entry name" value="PBP1_ABC_sugar_binding-like"/>
    <property type="match status" value="1"/>
</dbReference>
<keyword evidence="3 4" id="KW-0732">Signal</keyword>
<dbReference type="PANTHER" id="PTHR46847">
    <property type="entry name" value="D-ALLOSE-BINDING PERIPLASMIC PROTEIN-RELATED"/>
    <property type="match status" value="1"/>
</dbReference>